<dbReference type="SUPFAM" id="SSF51905">
    <property type="entry name" value="FAD/NAD(P)-binding domain"/>
    <property type="match status" value="1"/>
</dbReference>
<keyword evidence="4" id="KW-1185">Reference proteome</keyword>
<dbReference type="PRINTS" id="PR00420">
    <property type="entry name" value="RNGMNOXGNASE"/>
</dbReference>
<accession>A0ABT9Y0Z1</accession>
<dbReference type="PANTHER" id="PTHR43476">
    <property type="entry name" value="3-(3-HYDROXY-PHENYL)PROPIONATE/3-HYDROXYCINNAMIC ACID HYDROXYLASE"/>
    <property type="match status" value="1"/>
</dbReference>
<evidence type="ECO:0000259" key="2">
    <source>
        <dbReference type="Pfam" id="PF01494"/>
    </source>
</evidence>
<feature type="domain" description="FAD-binding" evidence="2">
    <location>
        <begin position="5"/>
        <end position="340"/>
    </location>
</feature>
<reference evidence="3 4" key="1">
    <citation type="submission" date="2023-07" db="EMBL/GenBank/DDBJ databases">
        <title>Genomic Encyclopedia of Type Strains, Phase IV (KMG-IV): sequencing the most valuable type-strain genomes for metagenomic binning, comparative biology and taxonomic classification.</title>
        <authorList>
            <person name="Goeker M."/>
        </authorList>
    </citation>
    <scope>NUCLEOTIDE SEQUENCE [LARGE SCALE GENOMIC DNA]</scope>
    <source>
        <strain evidence="3 4">DSM 27594</strain>
    </source>
</reference>
<comment type="caution">
    <text evidence="3">The sequence shown here is derived from an EMBL/GenBank/DDBJ whole genome shotgun (WGS) entry which is preliminary data.</text>
</comment>
<dbReference type="Gene3D" id="3.50.50.60">
    <property type="entry name" value="FAD/NAD(P)-binding domain"/>
    <property type="match status" value="2"/>
</dbReference>
<dbReference type="Pfam" id="PF01494">
    <property type="entry name" value="FAD_binding_3"/>
    <property type="match status" value="1"/>
</dbReference>
<dbReference type="PANTHER" id="PTHR43476:SF5">
    <property type="entry name" value="FAD-DEPENDENT MONOOXYGENASE"/>
    <property type="match status" value="1"/>
</dbReference>
<protein>
    <submittedName>
        <fullName evidence="3">2-polyprenyl-6-methoxyphenol hydroxylase-like FAD-dependent oxidoreductase</fullName>
    </submittedName>
</protein>
<dbReference type="InterPro" id="IPR050631">
    <property type="entry name" value="PheA/TfdB_FAD_monoxygenase"/>
</dbReference>
<sequence length="366" mass="40599">MNLQADVCIVGGGPAGALLGFLLAKNGVSTITIERSAGGIREFRGEHINAETEAILKEHGLFEKIEEQGILRMNKVEFFAGKQIVNKVTPTPQEEHVGIHVPQAHILNAIVQESEPYKNSCLLLNTTATELIQDENGFYTGVKAVKDGEELIISSSVIIGADGRYSTVRKLANIPVNKMKHGYDVLWAKIPAPLGWEPTTRMLLVEGHQLALFTQTGGFIQIGWNIEEGSFSSLKRTQLKPFLEPLIESFPELKEIVLQHLNSWKNFVCLKVESSRCETWVKDGLVIIGDAAHTMTPTGAIGINCGMKDAHVLTPILTEALLEKNISAQRLKVFEESRRSEIEKQQEMQKKQEEVFSGKFAQFVLK</sequence>
<gene>
    <name evidence="3" type="ORF">J2S10_004704</name>
</gene>
<dbReference type="Proteomes" id="UP001224122">
    <property type="component" value="Unassembled WGS sequence"/>
</dbReference>
<keyword evidence="1" id="KW-0560">Oxidoreductase</keyword>
<evidence type="ECO:0000313" key="3">
    <source>
        <dbReference type="EMBL" id="MDQ0201498.1"/>
    </source>
</evidence>
<proteinExistence type="predicted"/>
<evidence type="ECO:0000313" key="4">
    <source>
        <dbReference type="Proteomes" id="UP001224122"/>
    </source>
</evidence>
<dbReference type="RefSeq" id="WP_307412827.1">
    <property type="nucleotide sequence ID" value="NZ_JAUSTW010000009.1"/>
</dbReference>
<dbReference type="InterPro" id="IPR036188">
    <property type="entry name" value="FAD/NAD-bd_sf"/>
</dbReference>
<dbReference type="InterPro" id="IPR002938">
    <property type="entry name" value="FAD-bd"/>
</dbReference>
<organism evidence="3 4">
    <name type="scientific">Neobacillus ginsengisoli</name>
    <dbReference type="NCBI Taxonomy" id="904295"/>
    <lineage>
        <taxon>Bacteria</taxon>
        <taxon>Bacillati</taxon>
        <taxon>Bacillota</taxon>
        <taxon>Bacilli</taxon>
        <taxon>Bacillales</taxon>
        <taxon>Bacillaceae</taxon>
        <taxon>Neobacillus</taxon>
    </lineage>
</organism>
<name>A0ABT9Y0Z1_9BACI</name>
<evidence type="ECO:0000256" key="1">
    <source>
        <dbReference type="ARBA" id="ARBA00023002"/>
    </source>
</evidence>
<dbReference type="EMBL" id="JAUSTW010000009">
    <property type="protein sequence ID" value="MDQ0201498.1"/>
    <property type="molecule type" value="Genomic_DNA"/>
</dbReference>